<dbReference type="PANTHER" id="PTHR34987">
    <property type="entry name" value="C, PUTATIVE (AFU_ORTHOLOGUE AFUA_3G02880)-RELATED"/>
    <property type="match status" value="1"/>
</dbReference>
<dbReference type="InterPro" id="IPR035396">
    <property type="entry name" value="Bac_rhamnosid6H"/>
</dbReference>
<comment type="caution">
    <text evidence="3">The sequence shown here is derived from an EMBL/GenBank/DDBJ whole genome shotgun (WGS) entry which is preliminary data.</text>
</comment>
<dbReference type="InterPro" id="IPR035398">
    <property type="entry name" value="Bac_rhamnosid_C"/>
</dbReference>
<dbReference type="AlphaFoldDB" id="A0A2N3G6I9"/>
<protein>
    <recommendedName>
        <fullName evidence="5">Alpha-L-rhamnosidase</fullName>
    </recommendedName>
</protein>
<reference evidence="3 4" key="1">
    <citation type="journal article" date="2017" name="ISME J.">
        <title>Potential for microbial H2 and metal transformations associated with novel bacteria and archaea in deep terrestrial subsurface sediments.</title>
        <authorList>
            <person name="Hernsdorf A.W."/>
            <person name="Amano Y."/>
            <person name="Miyakawa K."/>
            <person name="Ise K."/>
            <person name="Suzuki Y."/>
            <person name="Anantharaman K."/>
            <person name="Probst A."/>
            <person name="Burstein D."/>
            <person name="Thomas B.C."/>
            <person name="Banfield J.F."/>
        </authorList>
    </citation>
    <scope>NUCLEOTIDE SEQUENCE [LARGE SCALE GENOMIC DNA]</scope>
    <source>
        <strain evidence="3">HGW-Actinobacteria-3</strain>
    </source>
</reference>
<name>A0A2N3G6I9_9ACTN</name>
<dbReference type="EMBL" id="PHEX01000027">
    <property type="protein sequence ID" value="PKQ28218.1"/>
    <property type="molecule type" value="Genomic_DNA"/>
</dbReference>
<dbReference type="Pfam" id="PF17389">
    <property type="entry name" value="Bac_rhamnosid6H"/>
    <property type="match status" value="1"/>
</dbReference>
<evidence type="ECO:0000313" key="3">
    <source>
        <dbReference type="EMBL" id="PKQ28218.1"/>
    </source>
</evidence>
<feature type="domain" description="Alpha-L-rhamnosidase six-hairpin glycosidase" evidence="1">
    <location>
        <begin position="228"/>
        <end position="556"/>
    </location>
</feature>
<feature type="domain" description="Alpha-L-rhamnosidase C-terminal" evidence="2">
    <location>
        <begin position="558"/>
        <end position="613"/>
    </location>
</feature>
<dbReference type="InterPro" id="IPR008928">
    <property type="entry name" value="6-hairpin_glycosidase_sf"/>
</dbReference>
<accession>A0A2N3G6I9</accession>
<dbReference type="SUPFAM" id="SSF48208">
    <property type="entry name" value="Six-hairpin glycosidases"/>
    <property type="match status" value="1"/>
</dbReference>
<dbReference type="Gene3D" id="1.50.10.10">
    <property type="match status" value="1"/>
</dbReference>
<sequence>MEFRVLTPVERSGRSGSLAGILRETSAVKECWLEPGSRTVEPRNLAITSISGKALGIVDYSETAGLELKLTATSFTGILVDFGFEVGGNVRLNFGTGDCRRASVQAVESLEHLFNPVVARTASLADPVIYCRHFRARENGHVDLPHCGGFRYLWIYPERLCRVTLRGVSLSYTPHVADPDACGYFLSSDEMLNRAWYAGLHTVEMCTIDPRLGGIDGKHKIGECDWVIADGAKRDRLVWTADLAVAGAAVYCSFNETAVVRDSLLSLSALQEKSGYIPACTPGSISTRVTAGLFADYVAWWVVALYQYYLHTGDVECVRENFPVIKRALAYMHSQCRGGLFRQGPLNMMEWCFTIFRLGKPAYTNVMYHWALNCASSMAHEIGEDNISVGYVTRAYRLGEMIERNLLDVDRGVLLDTTLDRGRVPQDANALAIVSGLTGELDAARRQLDYLRENEWVAWGATNVDIPYYRLTPGFQPHNKRVIPFMNNYEALARFAARDDAGALELIKRCWGNMVNSEPATTFWEWAGRKGGVDGHLSSLCHAWSAGVVPLLSKYVLGIRTLKPGYKSFVFDPRFIGLEWVEGRVPVPGGFIEARVERKKDGSYKKQFKAPNGIVAKE</sequence>
<evidence type="ECO:0008006" key="5">
    <source>
        <dbReference type="Google" id="ProtNLM"/>
    </source>
</evidence>
<dbReference type="Gene3D" id="2.60.420.10">
    <property type="entry name" value="Maltose phosphorylase, domain 3"/>
    <property type="match status" value="1"/>
</dbReference>
<dbReference type="Pfam" id="PF17390">
    <property type="entry name" value="Bac_rhamnosid_C"/>
    <property type="match status" value="1"/>
</dbReference>
<evidence type="ECO:0000259" key="2">
    <source>
        <dbReference type="Pfam" id="PF17390"/>
    </source>
</evidence>
<dbReference type="InterPro" id="IPR012341">
    <property type="entry name" value="6hp_glycosidase-like_sf"/>
</dbReference>
<proteinExistence type="predicted"/>
<evidence type="ECO:0000313" key="4">
    <source>
        <dbReference type="Proteomes" id="UP000233654"/>
    </source>
</evidence>
<organism evidence="3 4">
    <name type="scientific">Candidatus Anoxymicrobium japonicum</name>
    <dbReference type="NCBI Taxonomy" id="2013648"/>
    <lineage>
        <taxon>Bacteria</taxon>
        <taxon>Bacillati</taxon>
        <taxon>Actinomycetota</taxon>
        <taxon>Candidatus Geothermincolia</taxon>
        <taxon>Candidatus Geothermincolales</taxon>
        <taxon>Candidatus Anoxymicrobiaceae</taxon>
        <taxon>Candidatus Anoxymicrobium</taxon>
    </lineage>
</organism>
<dbReference type="GO" id="GO:0005975">
    <property type="term" value="P:carbohydrate metabolic process"/>
    <property type="evidence" value="ECO:0007669"/>
    <property type="project" value="InterPro"/>
</dbReference>
<gene>
    <name evidence="3" type="ORF">CVT63_03995</name>
</gene>
<dbReference type="Proteomes" id="UP000233654">
    <property type="component" value="Unassembled WGS sequence"/>
</dbReference>
<evidence type="ECO:0000259" key="1">
    <source>
        <dbReference type="Pfam" id="PF17389"/>
    </source>
</evidence>
<dbReference type="PANTHER" id="PTHR34987:SF6">
    <property type="entry name" value="ALPHA-L-RHAMNOSIDASE SIX-HAIRPIN GLYCOSIDASE DOMAIN-CONTAINING PROTEIN"/>
    <property type="match status" value="1"/>
</dbReference>